<dbReference type="InterPro" id="IPR013105">
    <property type="entry name" value="TPR_2"/>
</dbReference>
<dbReference type="Gene3D" id="1.10.287.110">
    <property type="entry name" value="DnaJ domain"/>
    <property type="match status" value="1"/>
</dbReference>
<dbReference type="PANTHER" id="PTHR45188:SF2">
    <property type="entry name" value="DNAJ HOMOLOG SUBFAMILY C MEMBER 7"/>
    <property type="match status" value="1"/>
</dbReference>
<dbReference type="SUPFAM" id="SSF46565">
    <property type="entry name" value="Chaperone J-domain"/>
    <property type="match status" value="1"/>
</dbReference>
<dbReference type="AlphaFoldDB" id="F2U9D8"/>
<evidence type="ECO:0000313" key="6">
    <source>
        <dbReference type="EMBL" id="EGD73341.1"/>
    </source>
</evidence>
<dbReference type="PROSITE" id="PS50293">
    <property type="entry name" value="TPR_REGION"/>
    <property type="match status" value="1"/>
</dbReference>
<dbReference type="CDD" id="cd06257">
    <property type="entry name" value="DnaJ"/>
    <property type="match status" value="1"/>
</dbReference>
<dbReference type="STRING" id="946362.F2U9D8"/>
<evidence type="ECO:0000259" key="5">
    <source>
        <dbReference type="PROSITE" id="PS50076"/>
    </source>
</evidence>
<dbReference type="Proteomes" id="UP000007799">
    <property type="component" value="Unassembled WGS sequence"/>
</dbReference>
<keyword evidence="7" id="KW-1185">Reference proteome</keyword>
<evidence type="ECO:0000256" key="1">
    <source>
        <dbReference type="ARBA" id="ARBA00022737"/>
    </source>
</evidence>
<dbReference type="PROSITE" id="PS00636">
    <property type="entry name" value="DNAJ_1"/>
    <property type="match status" value="1"/>
</dbReference>
<dbReference type="PROSITE" id="PS50005">
    <property type="entry name" value="TPR"/>
    <property type="match status" value="4"/>
</dbReference>
<keyword evidence="4" id="KW-0175">Coiled coil</keyword>
<dbReference type="PANTHER" id="PTHR45188">
    <property type="entry name" value="DNAJ PROTEIN P58IPK HOMOLOG"/>
    <property type="match status" value="1"/>
</dbReference>
<proteinExistence type="predicted"/>
<gene>
    <name evidence="6" type="ORF">PTSG_05053</name>
</gene>
<dbReference type="eggNOG" id="KOG0550">
    <property type="taxonomic scope" value="Eukaryota"/>
</dbReference>
<dbReference type="InterPro" id="IPR011990">
    <property type="entry name" value="TPR-like_helical_dom_sf"/>
</dbReference>
<dbReference type="InterPro" id="IPR019734">
    <property type="entry name" value="TPR_rpt"/>
</dbReference>
<dbReference type="InterPro" id="IPR001623">
    <property type="entry name" value="DnaJ_domain"/>
</dbReference>
<dbReference type="InParanoid" id="F2U9D8"/>
<dbReference type="PRINTS" id="PR00625">
    <property type="entry name" value="JDOMAIN"/>
</dbReference>
<dbReference type="KEGG" id="sre:PTSG_05053"/>
<evidence type="ECO:0000256" key="4">
    <source>
        <dbReference type="SAM" id="Coils"/>
    </source>
</evidence>
<dbReference type="SUPFAM" id="SSF48452">
    <property type="entry name" value="TPR-like"/>
    <property type="match status" value="1"/>
</dbReference>
<dbReference type="GeneID" id="16074952"/>
<name>F2U9D8_SALR5</name>
<dbReference type="OMA" id="KMCLGLD"/>
<dbReference type="OrthoDB" id="10250354at2759"/>
<evidence type="ECO:0000256" key="2">
    <source>
        <dbReference type="ARBA" id="ARBA00022803"/>
    </source>
</evidence>
<protein>
    <recommendedName>
        <fullName evidence="5">J domain-containing protein</fullName>
    </recommendedName>
</protein>
<feature type="domain" description="J" evidence="5">
    <location>
        <begin position="371"/>
        <end position="438"/>
    </location>
</feature>
<dbReference type="RefSeq" id="XP_004994371.1">
    <property type="nucleotide sequence ID" value="XM_004994314.1"/>
</dbReference>
<dbReference type="Gene3D" id="1.25.40.10">
    <property type="entry name" value="Tetratricopeptide repeat domain"/>
    <property type="match status" value="1"/>
</dbReference>
<dbReference type="Pfam" id="PF00226">
    <property type="entry name" value="DnaJ"/>
    <property type="match status" value="1"/>
</dbReference>
<dbReference type="SMART" id="SM00028">
    <property type="entry name" value="TPR"/>
    <property type="match status" value="8"/>
</dbReference>
<dbReference type="Pfam" id="PF14559">
    <property type="entry name" value="TPR_19"/>
    <property type="match status" value="2"/>
</dbReference>
<dbReference type="InterPro" id="IPR018253">
    <property type="entry name" value="DnaJ_domain_CS"/>
</dbReference>
<feature type="coiled-coil region" evidence="4">
    <location>
        <begin position="323"/>
        <end position="370"/>
    </location>
</feature>
<keyword evidence="1" id="KW-0677">Repeat</keyword>
<accession>F2U9D8</accession>
<sequence>MDTSPDTNAGMDPKAQAAALKEQANAAYKSHDFYKAVDLYTNAIRLDGECGIYYNNRAAAYIQLRRYSDALKDALAAIRIDNTNIKFYLRAAKCYTGLGRFSDARRYIADAQKIDATNKQAKTLLADIEHAEQFVTRSQQAEESKHYNNALSQLERALEIAPSSSDLKLKKADVLIKADRVGEASRIASGVLQENSMNSDALYTRGICMLHTGDMDQALAHFKRALQSNPDHSRSRTKLKEVKAIASKKEEGNAAFKSGKYEEALELYNQILAQTEGLKLFNAKIFFNRGIVQWKLGNLEEAAENCTRALECDESYTKALLKRAEINMQMEEFEAAVRDYEQASEADPSNRDLREKVRHAKLELKKSKRKNYYKILGVGKDASDREIKKAYKKAALTCHPDRVPPEEKDDAEKKFKEVGEAYNVLSDPQKKMRYDNGEDLEDMQSGFPGGGGGGVDVHDLFAQMFGGGMGGGMGGGGFHSRGFHGGGFPF</sequence>
<feature type="repeat" description="TPR" evidence="3">
    <location>
        <begin position="131"/>
        <end position="164"/>
    </location>
</feature>
<dbReference type="SMART" id="SM00271">
    <property type="entry name" value="DnaJ"/>
    <property type="match status" value="1"/>
</dbReference>
<feature type="repeat" description="TPR" evidence="3">
    <location>
        <begin position="199"/>
        <end position="232"/>
    </location>
</feature>
<organism evidence="7">
    <name type="scientific">Salpingoeca rosetta (strain ATCC 50818 / BSB-021)</name>
    <dbReference type="NCBI Taxonomy" id="946362"/>
    <lineage>
        <taxon>Eukaryota</taxon>
        <taxon>Choanoflagellata</taxon>
        <taxon>Craspedida</taxon>
        <taxon>Salpingoecidae</taxon>
        <taxon>Salpingoeca</taxon>
    </lineage>
</organism>
<feature type="repeat" description="TPR" evidence="3">
    <location>
        <begin position="283"/>
        <end position="316"/>
    </location>
</feature>
<dbReference type="FunCoup" id="F2U9D8">
    <property type="interactions" value="1803"/>
</dbReference>
<dbReference type="PROSITE" id="PS50076">
    <property type="entry name" value="DNAJ_2"/>
    <property type="match status" value="1"/>
</dbReference>
<keyword evidence="2 3" id="KW-0802">TPR repeat</keyword>
<dbReference type="Pfam" id="PF13432">
    <property type="entry name" value="TPR_16"/>
    <property type="match status" value="1"/>
</dbReference>
<feature type="repeat" description="TPR" evidence="3">
    <location>
        <begin position="317"/>
        <end position="350"/>
    </location>
</feature>
<dbReference type="Pfam" id="PF13181">
    <property type="entry name" value="TPR_8"/>
    <property type="match status" value="1"/>
</dbReference>
<evidence type="ECO:0000313" key="7">
    <source>
        <dbReference type="Proteomes" id="UP000007799"/>
    </source>
</evidence>
<dbReference type="EMBL" id="GL832965">
    <property type="protein sequence ID" value="EGD73341.1"/>
    <property type="molecule type" value="Genomic_DNA"/>
</dbReference>
<evidence type="ECO:0000256" key="3">
    <source>
        <dbReference type="PROSITE-ProRule" id="PRU00339"/>
    </source>
</evidence>
<dbReference type="Pfam" id="PF07719">
    <property type="entry name" value="TPR_2"/>
    <property type="match status" value="1"/>
</dbReference>
<reference evidence="6" key="1">
    <citation type="submission" date="2009-08" db="EMBL/GenBank/DDBJ databases">
        <title>Annotation of Salpingoeca rosetta.</title>
        <authorList>
            <consortium name="The Broad Institute Genome Sequencing Platform"/>
            <person name="Russ C."/>
            <person name="Cuomo C."/>
            <person name="Burger G."/>
            <person name="Gray M.W."/>
            <person name="Holland P.W.H."/>
            <person name="King N."/>
            <person name="Lang F.B.F."/>
            <person name="Roger A.J."/>
            <person name="Ruiz-Trillo I."/>
            <person name="Young S.K."/>
            <person name="Zeng Q."/>
            <person name="Gargeya S."/>
            <person name="Alvarado L."/>
            <person name="Berlin A."/>
            <person name="Chapman S.B."/>
            <person name="Chen Z."/>
            <person name="Freedman E."/>
            <person name="Gellesch M."/>
            <person name="Goldberg J."/>
            <person name="Griggs A."/>
            <person name="Gujja S."/>
            <person name="Heilman E."/>
            <person name="Heiman D."/>
            <person name="Howarth C."/>
            <person name="Mehta T."/>
            <person name="Neiman D."/>
            <person name="Pearson M."/>
            <person name="Roberts A."/>
            <person name="Saif S."/>
            <person name="Shea T."/>
            <person name="Shenoy N."/>
            <person name="Sisk P."/>
            <person name="Stolte C."/>
            <person name="Sykes S."/>
            <person name="White J."/>
            <person name="Yandava C."/>
            <person name="Haas B."/>
            <person name="Nusbaum C."/>
            <person name="Birren B."/>
        </authorList>
    </citation>
    <scope>NUCLEOTIDE SEQUENCE [LARGE SCALE GENOMIC DNA]</scope>
    <source>
        <strain evidence="6">ATCC 50818</strain>
    </source>
</reference>
<dbReference type="InterPro" id="IPR036869">
    <property type="entry name" value="J_dom_sf"/>
</dbReference>